<evidence type="ECO:0000313" key="2">
    <source>
        <dbReference type="Proteomes" id="UP000028135"/>
    </source>
</evidence>
<gene>
    <name evidence="1" type="ORF">AL00_09540</name>
</gene>
<reference evidence="1 2" key="1">
    <citation type="submission" date="2014-05" db="EMBL/GenBank/DDBJ databases">
        <title>Genome Announcement of Sphingobium lucknowense F2.</title>
        <authorList>
            <person name="Lal R."/>
            <person name="Negi V."/>
            <person name="Lata P."/>
            <person name="Sangwan N."/>
            <person name="Gupta S.K."/>
            <person name="Rao D.L.N."/>
            <person name="Das S."/>
        </authorList>
    </citation>
    <scope>NUCLEOTIDE SEQUENCE [LARGE SCALE GENOMIC DNA]</scope>
    <source>
        <strain evidence="1 2">F2</strain>
    </source>
</reference>
<accession>A0A8E0WSP9</accession>
<organism evidence="1 2">
    <name type="scientific">Sphingobium indicum F2</name>
    <dbReference type="NCBI Taxonomy" id="1450518"/>
    <lineage>
        <taxon>Bacteria</taxon>
        <taxon>Pseudomonadati</taxon>
        <taxon>Pseudomonadota</taxon>
        <taxon>Alphaproteobacteria</taxon>
        <taxon>Sphingomonadales</taxon>
        <taxon>Sphingomonadaceae</taxon>
        <taxon>Sphingobium</taxon>
    </lineage>
</organism>
<comment type="caution">
    <text evidence="1">The sequence shown here is derived from an EMBL/GenBank/DDBJ whole genome shotgun (WGS) entry which is preliminary data.</text>
</comment>
<sequence length="62" mass="7050">MTAQISQIDDVPDLSLPAGKTCGDCFHIRRCKAMFGHVETDTYCDWYPIRFRAAPEEGEVTR</sequence>
<dbReference type="AlphaFoldDB" id="A0A8E0WSP9"/>
<dbReference type="EMBL" id="JANF02000048">
    <property type="protein sequence ID" value="KER36704.1"/>
    <property type="molecule type" value="Genomic_DNA"/>
</dbReference>
<dbReference type="RefSeq" id="WP_020820948.1">
    <property type="nucleotide sequence ID" value="NZ_JANF02000048.1"/>
</dbReference>
<proteinExistence type="predicted"/>
<name>A0A8E0WSP9_9SPHN</name>
<protein>
    <submittedName>
        <fullName evidence="1">Uncharacterized protein</fullName>
    </submittedName>
</protein>
<evidence type="ECO:0000313" key="1">
    <source>
        <dbReference type="EMBL" id="KER36704.1"/>
    </source>
</evidence>
<dbReference type="Proteomes" id="UP000028135">
    <property type="component" value="Unassembled WGS sequence"/>
</dbReference>